<name>A0ABQ9PJG7_9PEZI</name>
<reference evidence="1" key="1">
    <citation type="submission" date="2023-04" db="EMBL/GenBank/DDBJ databases">
        <title>Colletotrichum limetticola genome sequence.</title>
        <authorList>
            <person name="Baroncelli R."/>
        </authorList>
    </citation>
    <scope>NUCLEOTIDE SEQUENCE</scope>
    <source>
        <strain evidence="1">KLA-Anderson</strain>
    </source>
</reference>
<accession>A0ABQ9PJG7</accession>
<dbReference type="EMBL" id="JARUPT010000387">
    <property type="protein sequence ID" value="KAK0372187.1"/>
    <property type="molecule type" value="Genomic_DNA"/>
</dbReference>
<organism evidence="1 2">
    <name type="scientific">Colletotrichum limetticola</name>
    <dbReference type="NCBI Taxonomy" id="1209924"/>
    <lineage>
        <taxon>Eukaryota</taxon>
        <taxon>Fungi</taxon>
        <taxon>Dikarya</taxon>
        <taxon>Ascomycota</taxon>
        <taxon>Pezizomycotina</taxon>
        <taxon>Sordariomycetes</taxon>
        <taxon>Hypocreomycetidae</taxon>
        <taxon>Glomerellales</taxon>
        <taxon>Glomerellaceae</taxon>
        <taxon>Colletotrichum</taxon>
        <taxon>Colletotrichum acutatum species complex</taxon>
    </lineage>
</organism>
<dbReference type="Proteomes" id="UP001169217">
    <property type="component" value="Unassembled WGS sequence"/>
</dbReference>
<sequence length="70" mass="7519">MPPLVPQFHGTKTVSRAAAAAAGSILCLRARTNRNTRRADAAGGTTLSQSHRRCFRSGRFTYHCGAAGRF</sequence>
<keyword evidence="2" id="KW-1185">Reference proteome</keyword>
<evidence type="ECO:0000313" key="1">
    <source>
        <dbReference type="EMBL" id="KAK0372187.1"/>
    </source>
</evidence>
<comment type="caution">
    <text evidence="1">The sequence shown here is derived from an EMBL/GenBank/DDBJ whole genome shotgun (WGS) entry which is preliminary data.</text>
</comment>
<evidence type="ECO:0000313" key="2">
    <source>
        <dbReference type="Proteomes" id="UP001169217"/>
    </source>
</evidence>
<proteinExistence type="predicted"/>
<protein>
    <submittedName>
        <fullName evidence="1">Uncharacterized protein</fullName>
    </submittedName>
</protein>
<gene>
    <name evidence="1" type="ORF">CLIM01_10444</name>
</gene>